<evidence type="ECO:0000313" key="2">
    <source>
        <dbReference type="Proteomes" id="UP001247754"/>
    </source>
</evidence>
<reference evidence="1 2" key="1">
    <citation type="submission" date="2023-09" db="EMBL/GenBank/DDBJ databases">
        <title>Xinfangfangia sedmenti sp. nov., isolated the sedment.</title>
        <authorList>
            <person name="Xu L."/>
        </authorList>
    </citation>
    <scope>NUCLEOTIDE SEQUENCE [LARGE SCALE GENOMIC DNA]</scope>
    <source>
        <strain evidence="1 2">LG-4</strain>
    </source>
</reference>
<proteinExistence type="predicted"/>
<dbReference type="Proteomes" id="UP001247754">
    <property type="component" value="Unassembled WGS sequence"/>
</dbReference>
<name>A0ABU1FE63_9RHOB</name>
<evidence type="ECO:0000313" key="1">
    <source>
        <dbReference type="EMBL" id="MDR5655186.1"/>
    </source>
</evidence>
<gene>
    <name evidence="1" type="ORF">RGD00_21480</name>
</gene>
<organism evidence="1 2">
    <name type="scientific">Ruixingdingia sedimenti</name>
    <dbReference type="NCBI Taxonomy" id="3073604"/>
    <lineage>
        <taxon>Bacteria</taxon>
        <taxon>Pseudomonadati</taxon>
        <taxon>Pseudomonadota</taxon>
        <taxon>Alphaproteobacteria</taxon>
        <taxon>Rhodobacterales</taxon>
        <taxon>Paracoccaceae</taxon>
        <taxon>Ruixingdingia</taxon>
    </lineage>
</organism>
<dbReference type="EMBL" id="JAVKPH010000051">
    <property type="protein sequence ID" value="MDR5655186.1"/>
    <property type="molecule type" value="Genomic_DNA"/>
</dbReference>
<accession>A0ABU1FE63</accession>
<protein>
    <submittedName>
        <fullName evidence="1">Uncharacterized protein</fullName>
    </submittedName>
</protein>
<sequence>MNAWAAMNATYVTQFGDLPAWYVENSNTAMLAAAAWQCNCPALCEPNVDKQKFTGRPGRPKSFVGRLDMELYVEDSWLWIEAKKDHFLYTYRADGRSDRRKRLVNLIDRSRRFAKESKKAAEADGWSVVAAAFFSASVAANSIERGKDRSLRDGFGKEDAVNRAIYSENAAMIEKLESYRLEVSSLQYAVFRNTNTRLQEWAGVEYPAAFGIITSRL</sequence>
<comment type="caution">
    <text evidence="1">The sequence shown here is derived from an EMBL/GenBank/DDBJ whole genome shotgun (WGS) entry which is preliminary data.</text>
</comment>
<keyword evidence="2" id="KW-1185">Reference proteome</keyword>